<accession>A0ABV8C849</accession>
<name>A0ABV8C849_9PSEU</name>
<protein>
    <recommendedName>
        <fullName evidence="3">NERD domain-containing protein</fullName>
    </recommendedName>
</protein>
<sequence length="610" mass="67006">MTVLTSMRRALPGPANFGSDAVLEFYGGLVTGMPVDDVLSRLGADYHPQVLYDLDRLLREYAIAENRVHEAKALRVGPRDSLTSARNLLEFEQRFDRMLGYPEQLRPIFKAIVEPLADKSRTSLGFALGDALTVADVYFDVQCERLRRVQQEFQVVLDQIPPRADHATVVQYAAAHAAGMATFGAAPLEDDLASLLAQRTSIPRDQLEALLGSLSTALGSQPELDSLHAANTLRRRPIVTVPGGRHLWAVPGDFIHCALDWAAEACQQGPQLLEAFDKRRQDTCEELTCEVLSQVFGADNVHASVTYPWDGQRPDIDVLVALPGATVIVEAKGGRLTDPARRGAPDRIRKKAAELVDKALDQNARTIEYLRSGASNFQQNRKKWHGTINRTHIVSVIVTLERVDPFASVLPDSGKRAGVPDEGTWFVNLADVLMIADILRHPAEFHAYAATRARINKAGGPRIFVEADALGAWCEHRIAPTTPRPGELILLDTTSSLMNDYYAYSANNRPERPTAGVPGEVLRALDEIQLADPDSWHDLASAALAVPPSRWRPVEKAINQMSGHRVSRRGRKLSRRASSGLAVSDRLIVTVQADDLDPPAPRVHLALDQG</sequence>
<proteinExistence type="predicted"/>
<comment type="caution">
    <text evidence="1">The sequence shown here is derived from an EMBL/GenBank/DDBJ whole genome shotgun (WGS) entry which is preliminary data.</text>
</comment>
<keyword evidence="2" id="KW-1185">Reference proteome</keyword>
<evidence type="ECO:0008006" key="3">
    <source>
        <dbReference type="Google" id="ProtNLM"/>
    </source>
</evidence>
<dbReference type="EMBL" id="JBHRZI010000045">
    <property type="protein sequence ID" value="MFC3898034.1"/>
    <property type="molecule type" value="Genomic_DNA"/>
</dbReference>
<organism evidence="1 2">
    <name type="scientific">Lentzea rhizosphaerae</name>
    <dbReference type="NCBI Taxonomy" id="2041025"/>
    <lineage>
        <taxon>Bacteria</taxon>
        <taxon>Bacillati</taxon>
        <taxon>Actinomycetota</taxon>
        <taxon>Actinomycetes</taxon>
        <taxon>Pseudonocardiales</taxon>
        <taxon>Pseudonocardiaceae</taxon>
        <taxon>Lentzea</taxon>
    </lineage>
</organism>
<gene>
    <name evidence="1" type="ORF">ACFOWZ_41760</name>
</gene>
<evidence type="ECO:0000313" key="1">
    <source>
        <dbReference type="EMBL" id="MFC3898034.1"/>
    </source>
</evidence>
<dbReference type="RefSeq" id="WP_382379528.1">
    <property type="nucleotide sequence ID" value="NZ_JBHRZI010000045.1"/>
</dbReference>
<dbReference type="Proteomes" id="UP001595690">
    <property type="component" value="Unassembled WGS sequence"/>
</dbReference>
<reference evidence="2" key="1">
    <citation type="journal article" date="2019" name="Int. J. Syst. Evol. Microbiol.">
        <title>The Global Catalogue of Microorganisms (GCM) 10K type strain sequencing project: providing services to taxonomists for standard genome sequencing and annotation.</title>
        <authorList>
            <consortium name="The Broad Institute Genomics Platform"/>
            <consortium name="The Broad Institute Genome Sequencing Center for Infectious Disease"/>
            <person name="Wu L."/>
            <person name="Ma J."/>
        </authorList>
    </citation>
    <scope>NUCLEOTIDE SEQUENCE [LARGE SCALE GENOMIC DNA]</scope>
    <source>
        <strain evidence="2">CGMCC 4.7405</strain>
    </source>
</reference>
<evidence type="ECO:0000313" key="2">
    <source>
        <dbReference type="Proteomes" id="UP001595690"/>
    </source>
</evidence>